<dbReference type="InterPro" id="IPR009057">
    <property type="entry name" value="Homeodomain-like_sf"/>
</dbReference>
<reference evidence="1" key="1">
    <citation type="submission" date="2018-06" db="EMBL/GenBank/DDBJ databases">
        <authorList>
            <person name="Zhirakovskaya E."/>
        </authorList>
    </citation>
    <scope>NUCLEOTIDE SEQUENCE</scope>
</reference>
<evidence type="ECO:0008006" key="2">
    <source>
        <dbReference type="Google" id="ProtNLM"/>
    </source>
</evidence>
<sequence length="133" mass="15285">MKIKYRICLTEEEREELKSLIKGKKVAKHKREHAQILLGLDENGPRLYAKEIAQVCGISERTVERTRKRCVEEGLEIAVNSRFSKQGSPRVLGGEEEAYLVAITCSEPPEGQQRWTLNLIEYFRLGDGITRRL</sequence>
<gene>
    <name evidence="1" type="ORF">MNBD_UNCLBAC01-1483</name>
</gene>
<accession>A0A3B1DNT4</accession>
<dbReference type="SUPFAM" id="SSF46689">
    <property type="entry name" value="Homeodomain-like"/>
    <property type="match status" value="1"/>
</dbReference>
<dbReference type="EMBL" id="UOGJ01000137">
    <property type="protein sequence ID" value="VAX37764.1"/>
    <property type="molecule type" value="Genomic_DNA"/>
</dbReference>
<protein>
    <recommendedName>
        <fullName evidence="2">Transposase</fullName>
    </recommendedName>
</protein>
<evidence type="ECO:0000313" key="1">
    <source>
        <dbReference type="EMBL" id="VAX37764.1"/>
    </source>
</evidence>
<dbReference type="AlphaFoldDB" id="A0A3B1DNT4"/>
<proteinExistence type="predicted"/>
<organism evidence="1">
    <name type="scientific">hydrothermal vent metagenome</name>
    <dbReference type="NCBI Taxonomy" id="652676"/>
    <lineage>
        <taxon>unclassified sequences</taxon>
        <taxon>metagenomes</taxon>
        <taxon>ecological metagenomes</taxon>
    </lineage>
</organism>
<name>A0A3B1DNT4_9ZZZZ</name>
<dbReference type="Pfam" id="PF13565">
    <property type="entry name" value="HTH_32"/>
    <property type="match status" value="1"/>
</dbReference>